<gene>
    <name evidence="2" type="ORF">GNB58_004562</name>
</gene>
<evidence type="ECO:0000313" key="2">
    <source>
        <dbReference type="EMBL" id="HAE7767471.1"/>
    </source>
</evidence>
<feature type="region of interest" description="Disordered" evidence="1">
    <location>
        <begin position="86"/>
        <end position="115"/>
    </location>
</feature>
<reference evidence="2" key="2">
    <citation type="submission" date="2018-07" db="EMBL/GenBank/DDBJ databases">
        <authorList>
            <consortium name="NCBI Pathogen Detection Project"/>
        </authorList>
    </citation>
    <scope>NUCLEOTIDE SEQUENCE</scope>
    <source>
        <strain evidence="2">2584-68</strain>
    </source>
</reference>
<dbReference type="EMBL" id="DAATAH010000089">
    <property type="protein sequence ID" value="HAE7767471.1"/>
    <property type="molecule type" value="Genomic_DNA"/>
</dbReference>
<comment type="caution">
    <text evidence="2">The sequence shown here is derived from an EMBL/GenBank/DDBJ whole genome shotgun (WGS) entry which is preliminary data.</text>
</comment>
<organism evidence="2">
    <name type="scientific">Salmonella enterica subsp. houtenae serovar 45:g,z51:-</name>
    <dbReference type="NCBI Taxonomy" id="1967611"/>
    <lineage>
        <taxon>Bacteria</taxon>
        <taxon>Pseudomonadati</taxon>
        <taxon>Pseudomonadota</taxon>
        <taxon>Gammaproteobacteria</taxon>
        <taxon>Enterobacterales</taxon>
        <taxon>Enterobacteriaceae</taxon>
        <taxon>Salmonella</taxon>
    </lineage>
</organism>
<dbReference type="AlphaFoldDB" id="A0A736RBB0"/>
<proteinExistence type="predicted"/>
<reference evidence="2" key="1">
    <citation type="journal article" date="2018" name="Genome Biol.">
        <title>SKESA: strategic k-mer extension for scrupulous assemblies.</title>
        <authorList>
            <person name="Souvorov A."/>
            <person name="Agarwala R."/>
            <person name="Lipman D.J."/>
        </authorList>
    </citation>
    <scope>NUCLEOTIDE SEQUENCE</scope>
    <source>
        <strain evidence="2">2584-68</strain>
    </source>
</reference>
<evidence type="ECO:0000256" key="1">
    <source>
        <dbReference type="SAM" id="MobiDB-lite"/>
    </source>
</evidence>
<protein>
    <submittedName>
        <fullName evidence="2">Ubiquinol-cytochrome C reductase</fullName>
    </submittedName>
</protein>
<name>A0A736RBB0_SALHO</name>
<sequence length="115" mass="12813">MSIYNDLVRTSFPDASKERLDEIYSNSSDALSGILTGLESVGNLMFWATDNDSCNYSEEMAANDLRNIGDMLMNIMPIARALQDNSANAKDQLRTMERRAGNKLPVKDSDEQNSN</sequence>
<feature type="compositionally biased region" description="Basic and acidic residues" evidence="1">
    <location>
        <begin position="91"/>
        <end position="115"/>
    </location>
</feature>
<accession>A0A736RBB0</accession>